<evidence type="ECO:0000256" key="1">
    <source>
        <dbReference type="SAM" id="Phobius"/>
    </source>
</evidence>
<evidence type="ECO:0000313" key="3">
    <source>
        <dbReference type="Proteomes" id="UP000789326"/>
    </source>
</evidence>
<accession>A0A9W4L9X2</accession>
<reference evidence="2" key="1">
    <citation type="submission" date="2021-11" db="EMBL/GenBank/DDBJ databases">
        <authorList>
            <person name="Bulgarelli D."/>
        </authorList>
    </citation>
    <scope>NUCLEOTIDE SEQUENCE</scope>
    <source>
        <strain evidence="2">Bi133</strain>
    </source>
</reference>
<protein>
    <submittedName>
        <fullName evidence="2">Uncharacterized protein</fullName>
    </submittedName>
</protein>
<dbReference type="AlphaFoldDB" id="A0A9W4L9X2"/>
<feature type="transmembrane region" description="Helical" evidence="1">
    <location>
        <begin position="9"/>
        <end position="28"/>
    </location>
</feature>
<feature type="transmembrane region" description="Helical" evidence="1">
    <location>
        <begin position="40"/>
        <end position="58"/>
    </location>
</feature>
<dbReference type="Proteomes" id="UP000789326">
    <property type="component" value="Unassembled WGS sequence"/>
</dbReference>
<evidence type="ECO:0000313" key="2">
    <source>
        <dbReference type="EMBL" id="CAH0295661.1"/>
    </source>
</evidence>
<dbReference type="EMBL" id="CAKKMG010000094">
    <property type="protein sequence ID" value="CAH0295661.1"/>
    <property type="molecule type" value="Genomic_DNA"/>
</dbReference>
<sequence>MAITKKRIFISYIVGFILIYIAKSGLQYFRGQTINWLENLAYAFCFVVFHSLFSWLWGDFDKKKADH</sequence>
<proteinExistence type="predicted"/>
<keyword evidence="1" id="KW-1133">Transmembrane helix</keyword>
<keyword evidence="1" id="KW-0812">Transmembrane</keyword>
<keyword evidence="1" id="KW-0472">Membrane</keyword>
<organism evidence="2 3">
    <name type="scientific">Peribacillus simplex</name>
    <dbReference type="NCBI Taxonomy" id="1478"/>
    <lineage>
        <taxon>Bacteria</taxon>
        <taxon>Bacillati</taxon>
        <taxon>Bacillota</taxon>
        <taxon>Bacilli</taxon>
        <taxon>Bacillales</taxon>
        <taxon>Bacillaceae</taxon>
        <taxon>Peribacillus</taxon>
    </lineage>
</organism>
<name>A0A9W4L9X2_9BACI</name>
<gene>
    <name evidence="2" type="ORF">SRABI133_04390</name>
</gene>
<comment type="caution">
    <text evidence="2">The sequence shown here is derived from an EMBL/GenBank/DDBJ whole genome shotgun (WGS) entry which is preliminary data.</text>
</comment>